<dbReference type="InterPro" id="IPR004330">
    <property type="entry name" value="FAR1_DNA_bnd_dom"/>
</dbReference>
<protein>
    <recommendedName>
        <fullName evidence="1">FAR1 domain-containing protein</fullName>
    </recommendedName>
</protein>
<keyword evidence="3" id="KW-1185">Reference proteome</keyword>
<feature type="domain" description="FAR1" evidence="1">
    <location>
        <begin position="92"/>
        <end position="148"/>
    </location>
</feature>
<proteinExistence type="predicted"/>
<comment type="caution">
    <text evidence="2">The sequence shown here is derived from an EMBL/GenBank/DDBJ whole genome shotgun (WGS) entry which is preliminary data.</text>
</comment>
<evidence type="ECO:0000313" key="3">
    <source>
        <dbReference type="Proteomes" id="UP000289738"/>
    </source>
</evidence>
<sequence>MVGSNVVCRKASGVCSVQKRKSLISNGHCRQSSGSLGQHNFANRFAQWRILKTLQDMFFDTGIEEDVAGTEARGQSETVVDSSHGYGHITVEEGFKQRKWLEKFDMKQEHKPVTKCGCLAEIRIKWNAANGKWCVGRFLDDHNHTLLPERFVGGFNLVRFTKQDMHNVVRKQRALQNRDVNVALRFFQRAARDDERQFWRYQSRFIQLFKQCMLADVEVAEFEMQWEAMIDKCGVKEVEWIEKSAAAHYKRDMFYRFCECLKRTVRYYIMDREEGDYGCCYVIQKYGRPEETWQIAHVAILVGLDMGALLHSLLLGRWCKVAKSHMPRNRVVSDTGYVAFQYHRRVGVFVDQCKRLAKVAYLREEDFKAFLEKMLTDTALLEVRMGCGWGWAQILSHKL</sequence>
<dbReference type="EMBL" id="SDMP01000014">
    <property type="protein sequence ID" value="RYR14529.1"/>
    <property type="molecule type" value="Genomic_DNA"/>
</dbReference>
<reference evidence="2 3" key="1">
    <citation type="submission" date="2019-01" db="EMBL/GenBank/DDBJ databases">
        <title>Sequencing of cultivated peanut Arachis hypogaea provides insights into genome evolution and oil improvement.</title>
        <authorList>
            <person name="Chen X."/>
        </authorList>
    </citation>
    <scope>NUCLEOTIDE SEQUENCE [LARGE SCALE GENOMIC DNA]</scope>
    <source>
        <strain evidence="3">cv. Fuhuasheng</strain>
        <tissue evidence="2">Leaves</tissue>
    </source>
</reference>
<dbReference type="PANTHER" id="PTHR47718:SF15">
    <property type="entry name" value="PROTEIN FAR1-RELATED SEQUENCE 5-LIKE"/>
    <property type="match status" value="1"/>
</dbReference>
<evidence type="ECO:0000259" key="1">
    <source>
        <dbReference type="Pfam" id="PF03101"/>
    </source>
</evidence>
<dbReference type="AlphaFoldDB" id="A0A444ZK26"/>
<name>A0A444ZK26_ARAHY</name>
<accession>A0A444ZK26</accession>
<evidence type="ECO:0000313" key="2">
    <source>
        <dbReference type="EMBL" id="RYR14529.1"/>
    </source>
</evidence>
<gene>
    <name evidence="2" type="ORF">Ahy_B04g071120</name>
</gene>
<organism evidence="2 3">
    <name type="scientific">Arachis hypogaea</name>
    <name type="common">Peanut</name>
    <dbReference type="NCBI Taxonomy" id="3818"/>
    <lineage>
        <taxon>Eukaryota</taxon>
        <taxon>Viridiplantae</taxon>
        <taxon>Streptophyta</taxon>
        <taxon>Embryophyta</taxon>
        <taxon>Tracheophyta</taxon>
        <taxon>Spermatophyta</taxon>
        <taxon>Magnoliopsida</taxon>
        <taxon>eudicotyledons</taxon>
        <taxon>Gunneridae</taxon>
        <taxon>Pentapetalae</taxon>
        <taxon>rosids</taxon>
        <taxon>fabids</taxon>
        <taxon>Fabales</taxon>
        <taxon>Fabaceae</taxon>
        <taxon>Papilionoideae</taxon>
        <taxon>50 kb inversion clade</taxon>
        <taxon>dalbergioids sensu lato</taxon>
        <taxon>Dalbergieae</taxon>
        <taxon>Pterocarpus clade</taxon>
        <taxon>Arachis</taxon>
    </lineage>
</organism>
<dbReference type="Pfam" id="PF03101">
    <property type="entry name" value="FAR1"/>
    <property type="match status" value="1"/>
</dbReference>
<dbReference type="Proteomes" id="UP000289738">
    <property type="component" value="Chromosome B04"/>
</dbReference>
<dbReference type="PANTHER" id="PTHR47718">
    <property type="entry name" value="OS01G0519700 PROTEIN"/>
    <property type="match status" value="1"/>
</dbReference>